<accession>A0A5D8ZHM6</accession>
<dbReference type="Proteomes" id="UP000323884">
    <property type="component" value="Unassembled WGS sequence"/>
</dbReference>
<dbReference type="EMBL" id="VTRU01000005">
    <property type="protein sequence ID" value="TZF93502.1"/>
    <property type="molecule type" value="Genomic_DNA"/>
</dbReference>
<comment type="caution">
    <text evidence="1">The sequence shown here is derived from an EMBL/GenBank/DDBJ whole genome shotgun (WGS) entry which is preliminary data.</text>
</comment>
<name>A0A5D8ZHM6_9FLAO</name>
<dbReference type="OrthoDB" id="9822564at2"/>
<reference evidence="1 2" key="1">
    <citation type="submission" date="2019-08" db="EMBL/GenBank/DDBJ databases">
        <title>Draft genome sequence of Chryseobacterium sp. Gsoil 183.</title>
        <authorList>
            <person name="Im W.-T."/>
        </authorList>
    </citation>
    <scope>NUCLEOTIDE SEQUENCE [LARGE SCALE GENOMIC DNA]</scope>
    <source>
        <strain evidence="1 2">Gsoil 183</strain>
    </source>
</reference>
<organism evidence="1 2">
    <name type="scientific">Chryseobacterium panacisoli</name>
    <dbReference type="NCBI Taxonomy" id="1807141"/>
    <lineage>
        <taxon>Bacteria</taxon>
        <taxon>Pseudomonadati</taxon>
        <taxon>Bacteroidota</taxon>
        <taxon>Flavobacteriia</taxon>
        <taxon>Flavobacteriales</taxon>
        <taxon>Weeksellaceae</taxon>
        <taxon>Chryseobacterium group</taxon>
        <taxon>Chryseobacterium</taxon>
    </lineage>
</organism>
<dbReference type="AlphaFoldDB" id="A0A5D8ZHM6"/>
<dbReference type="RefSeq" id="WP_149388603.1">
    <property type="nucleotide sequence ID" value="NZ_VTRU01000005.1"/>
</dbReference>
<evidence type="ECO:0000313" key="2">
    <source>
        <dbReference type="Proteomes" id="UP000323884"/>
    </source>
</evidence>
<keyword evidence="2" id="KW-1185">Reference proteome</keyword>
<protein>
    <submittedName>
        <fullName evidence="1">Uncharacterized protein</fullName>
    </submittedName>
</protein>
<evidence type="ECO:0000313" key="1">
    <source>
        <dbReference type="EMBL" id="TZF93502.1"/>
    </source>
</evidence>
<gene>
    <name evidence="1" type="ORF">FW781_17565</name>
</gene>
<sequence length="162" mass="17911">MKYTHQYVIFLIVTFLAGSLSVISAQEKSPLTNSVLNFEGTGFHPGTKMMRLSGASLQRTDNKRASLNDKGIVVGESGLYQISFSGNMRENDNFEQKEEYVVYINGTEVMKGYEVPSPPTGVLSFQKELKKGDILSIGTTADDKELKSMAGINMLSMRLLKN</sequence>
<proteinExistence type="predicted"/>